<dbReference type="Pfam" id="PF13499">
    <property type="entry name" value="EF-hand_7"/>
    <property type="match status" value="1"/>
</dbReference>
<proteinExistence type="predicted"/>
<accession>A0A7S1HVM1</accession>
<dbReference type="SUPFAM" id="SSF47473">
    <property type="entry name" value="EF-hand"/>
    <property type="match status" value="1"/>
</dbReference>
<keyword evidence="1" id="KW-0106">Calcium</keyword>
<evidence type="ECO:0000259" key="3">
    <source>
        <dbReference type="PROSITE" id="PS50222"/>
    </source>
</evidence>
<dbReference type="InterPro" id="IPR018247">
    <property type="entry name" value="EF_Hand_1_Ca_BS"/>
</dbReference>
<evidence type="ECO:0000256" key="1">
    <source>
        <dbReference type="ARBA" id="ARBA00022837"/>
    </source>
</evidence>
<evidence type="ECO:0000313" key="4">
    <source>
        <dbReference type="EMBL" id="CAD8992515.1"/>
    </source>
</evidence>
<reference evidence="4" key="1">
    <citation type="submission" date="2021-01" db="EMBL/GenBank/DDBJ databases">
        <authorList>
            <person name="Corre E."/>
            <person name="Pelletier E."/>
            <person name="Niang G."/>
            <person name="Scheremetjew M."/>
            <person name="Finn R."/>
            <person name="Kale V."/>
            <person name="Holt S."/>
            <person name="Cochrane G."/>
            <person name="Meng A."/>
            <person name="Brown T."/>
            <person name="Cohen L."/>
        </authorList>
    </citation>
    <scope>NUCLEOTIDE SEQUENCE</scope>
    <source>
        <strain evidence="4">NIES-381</strain>
    </source>
</reference>
<organism evidence="4">
    <name type="scientific">Eutreptiella gymnastica</name>
    <dbReference type="NCBI Taxonomy" id="73025"/>
    <lineage>
        <taxon>Eukaryota</taxon>
        <taxon>Discoba</taxon>
        <taxon>Euglenozoa</taxon>
        <taxon>Euglenida</taxon>
        <taxon>Spirocuta</taxon>
        <taxon>Euglenophyceae</taxon>
        <taxon>Eutreptiales</taxon>
        <taxon>Eutreptiaceae</taxon>
        <taxon>Eutreptiella</taxon>
    </lineage>
</organism>
<dbReference type="InterPro" id="IPR011992">
    <property type="entry name" value="EF-hand-dom_pair"/>
</dbReference>
<dbReference type="Gene3D" id="1.10.238.10">
    <property type="entry name" value="EF-hand"/>
    <property type="match status" value="1"/>
</dbReference>
<feature type="region of interest" description="Disordered" evidence="2">
    <location>
        <begin position="75"/>
        <end position="97"/>
    </location>
</feature>
<evidence type="ECO:0000256" key="2">
    <source>
        <dbReference type="SAM" id="MobiDB-lite"/>
    </source>
</evidence>
<sequence length="464" mass="52038">MPSGDMIPVGQIAPTPPGSGSRHSEGGVMHAHVNATESFQRIGANLAGSLSPRVYRPDFARKSYHVSHYELVRPESSSDYTSSRASRPQSADSRSSTWKRAADSIAQFSEDEASKQVYDILYQRGFLLKQICRSLDKQNTGRVPRQELRQCIISQLRIVPANHRTLDAILDSAMDGPEVSVRQLMNVVQAAAKADMRNDNRERFRFAAPGIMYAKMQSMLTVTKGDIGLANRRPVHAIGECALNPPYGIEGDAERMECIINAYMEDRSDKIQLTFHRYDSNNDGKLTYVEFTKGMLDLDPEMPKPSIEDLIAVLDPDHKGQIWIRDIREKFSVEFMKLKSQRGAAGHTCRGDSITQWPLSTGHFPSKEEMMAMTRMRAKCSPRYNPQNTRAEKMRLEAIKAQLAEVDPLRAERMAPQSNLKSNTTLRSELKMSGVLPIIPAPPADRRKPMTHRAPPAPHRIQAS</sequence>
<dbReference type="AlphaFoldDB" id="A0A7S1HVM1"/>
<feature type="region of interest" description="Disordered" evidence="2">
    <location>
        <begin position="1"/>
        <end position="26"/>
    </location>
</feature>
<name>A0A7S1HVM1_9EUGL</name>
<feature type="compositionally biased region" description="Polar residues" evidence="2">
    <location>
        <begin position="87"/>
        <end position="97"/>
    </location>
</feature>
<feature type="region of interest" description="Disordered" evidence="2">
    <location>
        <begin position="438"/>
        <end position="464"/>
    </location>
</feature>
<dbReference type="EMBL" id="HBGA01009579">
    <property type="protein sequence ID" value="CAD8992515.1"/>
    <property type="molecule type" value="Transcribed_RNA"/>
</dbReference>
<dbReference type="PROSITE" id="PS50222">
    <property type="entry name" value="EF_HAND_2"/>
    <property type="match status" value="1"/>
</dbReference>
<dbReference type="GO" id="GO:0005509">
    <property type="term" value="F:calcium ion binding"/>
    <property type="evidence" value="ECO:0007669"/>
    <property type="project" value="InterPro"/>
</dbReference>
<dbReference type="PROSITE" id="PS00018">
    <property type="entry name" value="EF_HAND_1"/>
    <property type="match status" value="1"/>
</dbReference>
<gene>
    <name evidence="4" type="ORF">EGYM00392_LOCUS3562</name>
</gene>
<dbReference type="CDD" id="cd00051">
    <property type="entry name" value="EFh"/>
    <property type="match status" value="1"/>
</dbReference>
<protein>
    <recommendedName>
        <fullName evidence="3">EF-hand domain-containing protein</fullName>
    </recommendedName>
</protein>
<dbReference type="InterPro" id="IPR002048">
    <property type="entry name" value="EF_hand_dom"/>
</dbReference>
<dbReference type="SMART" id="SM00054">
    <property type="entry name" value="EFh"/>
    <property type="match status" value="2"/>
</dbReference>
<feature type="domain" description="EF-hand" evidence="3">
    <location>
        <begin position="266"/>
        <end position="301"/>
    </location>
</feature>
<feature type="compositionally biased region" description="Low complexity" evidence="2">
    <location>
        <begin position="77"/>
        <end position="86"/>
    </location>
</feature>